<dbReference type="Gene3D" id="3.10.450.430">
    <property type="entry name" value="Protein of unknown function DUF2787"/>
    <property type="match status" value="1"/>
</dbReference>
<sequence length="133" mass="15089">MQIQSTGCPLPISDQLVAIIQQQFNSTHCDASAGFVLNFRDPDYSAESGGYHPVEIAVDENGRILYITDFAYYGSGPYAELDKEIDFDFSYSVFQHMGREFPIARGAELFELWQSNFCDYVTRQVFEVSISSR</sequence>
<reference evidence="1 2" key="1">
    <citation type="submission" date="2016-03" db="EMBL/GenBank/DDBJ databases">
        <authorList>
            <person name="Ploux O."/>
        </authorList>
    </citation>
    <scope>NUCLEOTIDE SEQUENCE [LARGE SCALE GENOMIC DNA]</scope>
    <source>
        <strain evidence="1 2">R-45371</strain>
    </source>
</reference>
<dbReference type="Pfam" id="PF10980">
    <property type="entry name" value="DUF2787"/>
    <property type="match status" value="1"/>
</dbReference>
<proteinExistence type="predicted"/>
<gene>
    <name evidence="1" type="ORF">A1353_08385</name>
</gene>
<dbReference type="Proteomes" id="UP000077763">
    <property type="component" value="Unassembled WGS sequence"/>
</dbReference>
<evidence type="ECO:0000313" key="2">
    <source>
        <dbReference type="Proteomes" id="UP000077763"/>
    </source>
</evidence>
<protein>
    <recommendedName>
        <fullName evidence="3">DUF2787 domain-containing protein</fullName>
    </recommendedName>
</protein>
<dbReference type="AlphaFoldDB" id="A0A177MQ40"/>
<dbReference type="InterPro" id="IPR021248">
    <property type="entry name" value="DUF2787"/>
</dbReference>
<name>A0A177MQ40_METMH</name>
<dbReference type="PANTHER" id="PTHR38978:SF2">
    <property type="entry name" value="DUF2787 DOMAIN-CONTAINING PROTEIN"/>
    <property type="match status" value="1"/>
</dbReference>
<evidence type="ECO:0000313" key="1">
    <source>
        <dbReference type="EMBL" id="OAI07030.1"/>
    </source>
</evidence>
<comment type="caution">
    <text evidence="1">The sequence shown here is derived from an EMBL/GenBank/DDBJ whole genome shotgun (WGS) entry which is preliminary data.</text>
</comment>
<organism evidence="1 2">
    <name type="scientific">Methylomonas methanica</name>
    <dbReference type="NCBI Taxonomy" id="421"/>
    <lineage>
        <taxon>Bacteria</taxon>
        <taxon>Pseudomonadati</taxon>
        <taxon>Pseudomonadota</taxon>
        <taxon>Gammaproteobacteria</taxon>
        <taxon>Methylococcales</taxon>
        <taxon>Methylococcaceae</taxon>
        <taxon>Methylomonas</taxon>
    </lineage>
</organism>
<evidence type="ECO:0008006" key="3">
    <source>
        <dbReference type="Google" id="ProtNLM"/>
    </source>
</evidence>
<dbReference type="EMBL" id="LUUH01000030">
    <property type="protein sequence ID" value="OAI07030.1"/>
    <property type="molecule type" value="Genomic_DNA"/>
</dbReference>
<dbReference type="PANTHER" id="PTHR38978">
    <property type="entry name" value="DUF2787 DOMAIN-CONTAINING PROTEIN"/>
    <property type="match status" value="1"/>
</dbReference>
<dbReference type="RefSeq" id="WP_064035891.1">
    <property type="nucleotide sequence ID" value="NZ_LUUH01000030.1"/>
</dbReference>
<accession>A0A177MQ40</accession>